<dbReference type="SUPFAM" id="SSF82784">
    <property type="entry name" value="OsmC-like"/>
    <property type="match status" value="1"/>
</dbReference>
<dbReference type="OrthoDB" id="9789573at2"/>
<dbReference type="Pfam" id="PF02566">
    <property type="entry name" value="OsmC"/>
    <property type="match status" value="1"/>
</dbReference>
<evidence type="ECO:0000313" key="1">
    <source>
        <dbReference type="EMBL" id="RIA45547.1"/>
    </source>
</evidence>
<gene>
    <name evidence="1" type="ORF">DFR49_0067</name>
</gene>
<dbReference type="EMBL" id="QXDC01000002">
    <property type="protein sequence ID" value="RIA45547.1"/>
    <property type="molecule type" value="Genomic_DNA"/>
</dbReference>
<dbReference type="Proteomes" id="UP000266568">
    <property type="component" value="Unassembled WGS sequence"/>
</dbReference>
<comment type="caution">
    <text evidence="1">The sequence shown here is derived from an EMBL/GenBank/DDBJ whole genome shotgun (WGS) entry which is preliminary data.</text>
</comment>
<keyword evidence="2" id="KW-1185">Reference proteome</keyword>
<dbReference type="Gene3D" id="3.30.300.20">
    <property type="match status" value="1"/>
</dbReference>
<dbReference type="PANTHER" id="PTHR39624:SF2">
    <property type="entry name" value="OSMC-LIKE PROTEIN"/>
    <property type="match status" value="1"/>
</dbReference>
<dbReference type="InterPro" id="IPR003718">
    <property type="entry name" value="OsmC/Ohr_fam"/>
</dbReference>
<dbReference type="PANTHER" id="PTHR39624">
    <property type="entry name" value="PROTEIN INVOLVED IN RIMO-MEDIATED BETA-METHYLTHIOLATION OF RIBOSOMAL PROTEIN S12 YCAO"/>
    <property type="match status" value="1"/>
</dbReference>
<name>A0A397PEE8_9SPHN</name>
<proteinExistence type="predicted"/>
<evidence type="ECO:0000313" key="2">
    <source>
        <dbReference type="Proteomes" id="UP000266568"/>
    </source>
</evidence>
<sequence length="147" mass="15894">MVQKTVANISDAQGSPLAVAIEVSGHHVFGDEPVAQGGKNLGPTPYDLLTAALGECTAITIRWYAMREGWPVEHVDVQVRHGKKLEAGSNQMIDEFHKTISIVAPDLSEAQRQKLFDVAGKCPIHKTLTGTIRIETDHGQANNRGTS</sequence>
<dbReference type="InterPro" id="IPR036102">
    <property type="entry name" value="OsmC/Ohrsf"/>
</dbReference>
<protein>
    <submittedName>
        <fullName evidence="1">Putative redox protein</fullName>
    </submittedName>
</protein>
<dbReference type="AlphaFoldDB" id="A0A397PEE8"/>
<reference evidence="1 2" key="1">
    <citation type="submission" date="2018-08" db="EMBL/GenBank/DDBJ databases">
        <title>Genomic Encyclopedia of Type Strains, Phase IV (KMG-IV): sequencing the most valuable type-strain genomes for metagenomic binning, comparative biology and taxonomic classification.</title>
        <authorList>
            <person name="Goeker M."/>
        </authorList>
    </citation>
    <scope>NUCLEOTIDE SEQUENCE [LARGE SCALE GENOMIC DNA]</scope>
    <source>
        <strain evidence="1 2">DSM 25527</strain>
    </source>
</reference>
<dbReference type="InterPro" id="IPR015946">
    <property type="entry name" value="KH_dom-like_a/b"/>
</dbReference>
<accession>A0A397PEE8</accession>
<organism evidence="1 2">
    <name type="scientific">Hephaestia caeni</name>
    <dbReference type="NCBI Taxonomy" id="645617"/>
    <lineage>
        <taxon>Bacteria</taxon>
        <taxon>Pseudomonadati</taxon>
        <taxon>Pseudomonadota</taxon>
        <taxon>Alphaproteobacteria</taxon>
        <taxon>Sphingomonadales</taxon>
        <taxon>Sphingomonadaceae</taxon>
        <taxon>Hephaestia</taxon>
    </lineage>
</organism>